<proteinExistence type="predicted"/>
<dbReference type="AlphaFoldDB" id="A0AAU9TXU6"/>
<evidence type="ECO:0000256" key="1">
    <source>
        <dbReference type="SAM" id="MobiDB-lite"/>
    </source>
</evidence>
<gene>
    <name evidence="3" type="ORF">EEDITHA_LOCUS6264</name>
</gene>
<keyword evidence="2" id="KW-0812">Transmembrane</keyword>
<accession>A0AAU9TXU6</accession>
<feature type="transmembrane region" description="Helical" evidence="2">
    <location>
        <begin position="132"/>
        <end position="158"/>
    </location>
</feature>
<name>A0AAU9TXU6_EUPED</name>
<evidence type="ECO:0000313" key="4">
    <source>
        <dbReference type="Proteomes" id="UP001153954"/>
    </source>
</evidence>
<dbReference type="EMBL" id="CAKOGL010000009">
    <property type="protein sequence ID" value="CAH2090294.1"/>
    <property type="molecule type" value="Genomic_DNA"/>
</dbReference>
<comment type="caution">
    <text evidence="3">The sequence shown here is derived from an EMBL/GenBank/DDBJ whole genome shotgun (WGS) entry which is preliminary data.</text>
</comment>
<protein>
    <submittedName>
        <fullName evidence="3">Uncharacterized protein</fullName>
    </submittedName>
</protein>
<evidence type="ECO:0000313" key="3">
    <source>
        <dbReference type="EMBL" id="CAH2090294.1"/>
    </source>
</evidence>
<keyword evidence="4" id="KW-1185">Reference proteome</keyword>
<reference evidence="3" key="1">
    <citation type="submission" date="2022-03" db="EMBL/GenBank/DDBJ databases">
        <authorList>
            <person name="Tunstrom K."/>
        </authorList>
    </citation>
    <scope>NUCLEOTIDE SEQUENCE</scope>
</reference>
<keyword evidence="2" id="KW-0472">Membrane</keyword>
<evidence type="ECO:0000256" key="2">
    <source>
        <dbReference type="SAM" id="Phobius"/>
    </source>
</evidence>
<dbReference type="Proteomes" id="UP001153954">
    <property type="component" value="Unassembled WGS sequence"/>
</dbReference>
<feature type="region of interest" description="Disordered" evidence="1">
    <location>
        <begin position="217"/>
        <end position="236"/>
    </location>
</feature>
<sequence length="260" mass="29921">MKRLRNVLNWATNFGRCNPITNSNFNEHIREFSLKDDNAEIPDSKLSSSSHSHGLVSRDHPGYSLHDFEEYPPIGYGYDHHIPISDHHEYGYHGEYGHGYDPYYYGHHYEEPHHYPSPPYKNYKQNALGPKVLWPIAGIALLGAAAAALVSNPILLQLGVASGKRKRRDTEEVTEPAVEIDFKKWKSFDEDHEQHATKINEKNSNRHIQRKALKTRKVNSKRLSQYPRPQSPEFQFNASINSESDDVNFVPVPIKLRNVK</sequence>
<organism evidence="3 4">
    <name type="scientific">Euphydryas editha</name>
    <name type="common">Edith's checkerspot</name>
    <dbReference type="NCBI Taxonomy" id="104508"/>
    <lineage>
        <taxon>Eukaryota</taxon>
        <taxon>Metazoa</taxon>
        <taxon>Ecdysozoa</taxon>
        <taxon>Arthropoda</taxon>
        <taxon>Hexapoda</taxon>
        <taxon>Insecta</taxon>
        <taxon>Pterygota</taxon>
        <taxon>Neoptera</taxon>
        <taxon>Endopterygota</taxon>
        <taxon>Lepidoptera</taxon>
        <taxon>Glossata</taxon>
        <taxon>Ditrysia</taxon>
        <taxon>Papilionoidea</taxon>
        <taxon>Nymphalidae</taxon>
        <taxon>Nymphalinae</taxon>
        <taxon>Euphydryas</taxon>
    </lineage>
</organism>
<keyword evidence="2" id="KW-1133">Transmembrane helix</keyword>